<dbReference type="CDD" id="cd01130">
    <property type="entry name" value="VirB11-like_ATPase"/>
    <property type="match status" value="1"/>
</dbReference>
<feature type="domain" description="Bacterial type II secretion system protein E" evidence="3">
    <location>
        <begin position="83"/>
        <end position="360"/>
    </location>
</feature>
<feature type="region of interest" description="Disordered" evidence="2">
    <location>
        <begin position="438"/>
        <end position="462"/>
    </location>
</feature>
<protein>
    <submittedName>
        <fullName evidence="4">CpaF family protein</fullName>
    </submittedName>
</protein>
<feature type="region of interest" description="Disordered" evidence="2">
    <location>
        <begin position="1"/>
        <end position="22"/>
    </location>
</feature>
<comment type="caution">
    <text evidence="4">The sequence shown here is derived from an EMBL/GenBank/DDBJ whole genome shotgun (WGS) entry which is preliminary data.</text>
</comment>
<dbReference type="EMBL" id="JBHSON010000009">
    <property type="protein sequence ID" value="MFC5745643.1"/>
    <property type="molecule type" value="Genomic_DNA"/>
</dbReference>
<evidence type="ECO:0000256" key="2">
    <source>
        <dbReference type="SAM" id="MobiDB-lite"/>
    </source>
</evidence>
<dbReference type="SUPFAM" id="SSF52540">
    <property type="entry name" value="P-loop containing nucleoside triphosphate hydrolases"/>
    <property type="match status" value="1"/>
</dbReference>
<name>A0ABW0ZW66_9ACTN</name>
<evidence type="ECO:0000259" key="3">
    <source>
        <dbReference type="Pfam" id="PF00437"/>
    </source>
</evidence>
<keyword evidence="5" id="KW-1185">Reference proteome</keyword>
<dbReference type="InterPro" id="IPR027417">
    <property type="entry name" value="P-loop_NTPase"/>
</dbReference>
<dbReference type="PANTHER" id="PTHR30486">
    <property type="entry name" value="TWITCHING MOTILITY PROTEIN PILT"/>
    <property type="match status" value="1"/>
</dbReference>
<dbReference type="Pfam" id="PF00437">
    <property type="entry name" value="T2SSE"/>
    <property type="match status" value="1"/>
</dbReference>
<feature type="compositionally biased region" description="Gly residues" evidence="2">
    <location>
        <begin position="12"/>
        <end position="21"/>
    </location>
</feature>
<dbReference type="InterPro" id="IPR001482">
    <property type="entry name" value="T2SS/T4SS_dom"/>
</dbReference>
<dbReference type="InterPro" id="IPR050921">
    <property type="entry name" value="T4SS_GSP_E_ATPase"/>
</dbReference>
<comment type="similarity">
    <text evidence="1">Belongs to the GSP E family.</text>
</comment>
<proteinExistence type="inferred from homology"/>
<accession>A0ABW0ZW66</accession>
<dbReference type="Proteomes" id="UP001596074">
    <property type="component" value="Unassembled WGS sequence"/>
</dbReference>
<sequence>MALKDRLENGGPADGRPGGNTVGHWRQRLLEEINLDELAKLTMDQRRARLEKVTGLLVAREGPVLTGGERASLIRRVVDEALGLGVLEPLLADPSITEIMVNGPDAIFVERAGRVARVDGGFASQDQLYQTIDRIVAQVNRRVDESSPMVDARLPSGERVNVIVPPLSLNGPVITIRRFPRAYSVGELVEAGSLDEATGLLLAAFVRARLNVVIAGGTGTGKTTMLNALSAFVPAGERIITIEDSAELRLTQEHVISLESRPANIEGKGAITIRDLVRNALRMRPDRIIVGEVRGGETLDMLQAMNTGHDGSLVTVHANSTEDTVHRLRTLAAMSDVKLPYEAIRDQIEGAVDIVVQLTRGPDGSRRITEVAALGPAGAGVGSGAGAAPGPAAQHRVTRFEAEPLGSDQTVRGAFRHHPLPGFLATRLFEAGEKIPPAFAPEPRTGHVDTGRARPAEGGVGR</sequence>
<dbReference type="Gene3D" id="3.30.450.380">
    <property type="match status" value="1"/>
</dbReference>
<feature type="compositionally biased region" description="Basic and acidic residues" evidence="2">
    <location>
        <begin position="444"/>
        <end position="455"/>
    </location>
</feature>
<dbReference type="RefSeq" id="WP_378281267.1">
    <property type="nucleotide sequence ID" value="NZ_JBHSON010000009.1"/>
</dbReference>
<organism evidence="4 5">
    <name type="scientific">Actinomadura rugatobispora</name>
    <dbReference type="NCBI Taxonomy" id="1994"/>
    <lineage>
        <taxon>Bacteria</taxon>
        <taxon>Bacillati</taxon>
        <taxon>Actinomycetota</taxon>
        <taxon>Actinomycetes</taxon>
        <taxon>Streptosporangiales</taxon>
        <taxon>Thermomonosporaceae</taxon>
        <taxon>Actinomadura</taxon>
    </lineage>
</organism>
<evidence type="ECO:0000313" key="4">
    <source>
        <dbReference type="EMBL" id="MFC5745643.1"/>
    </source>
</evidence>
<evidence type="ECO:0000256" key="1">
    <source>
        <dbReference type="ARBA" id="ARBA00006611"/>
    </source>
</evidence>
<dbReference type="Gene3D" id="3.40.50.300">
    <property type="entry name" value="P-loop containing nucleotide triphosphate hydrolases"/>
    <property type="match status" value="1"/>
</dbReference>
<evidence type="ECO:0000313" key="5">
    <source>
        <dbReference type="Proteomes" id="UP001596074"/>
    </source>
</evidence>
<reference evidence="5" key="1">
    <citation type="journal article" date="2019" name="Int. J. Syst. Evol. Microbiol.">
        <title>The Global Catalogue of Microorganisms (GCM) 10K type strain sequencing project: providing services to taxonomists for standard genome sequencing and annotation.</title>
        <authorList>
            <consortium name="The Broad Institute Genomics Platform"/>
            <consortium name="The Broad Institute Genome Sequencing Center for Infectious Disease"/>
            <person name="Wu L."/>
            <person name="Ma J."/>
        </authorList>
    </citation>
    <scope>NUCLEOTIDE SEQUENCE [LARGE SCALE GENOMIC DNA]</scope>
    <source>
        <strain evidence="5">KCTC 42087</strain>
    </source>
</reference>
<gene>
    <name evidence="4" type="ORF">ACFPZN_08500</name>
</gene>
<dbReference type="PANTHER" id="PTHR30486:SF15">
    <property type="entry name" value="TYPE II_IV SECRETION SYSTEM ATPASE"/>
    <property type="match status" value="1"/>
</dbReference>